<dbReference type="OrthoDB" id="9816424at2"/>
<dbReference type="AlphaFoldDB" id="A0A1Y6CU66"/>
<dbReference type="STRING" id="1513793.SAMN06296036_1295"/>
<name>A0A1Y6CU66_9BACT</name>
<evidence type="ECO:0000313" key="1">
    <source>
        <dbReference type="EMBL" id="SMF75255.1"/>
    </source>
</evidence>
<protein>
    <submittedName>
        <fullName evidence="1">Rhamnan synthesis protein F</fullName>
    </submittedName>
</protein>
<dbReference type="InterPro" id="IPR007739">
    <property type="entry name" value="RgpF"/>
</dbReference>
<organism evidence="1 2">
    <name type="scientific">Pseudobacteriovorax antillogorgiicola</name>
    <dbReference type="NCBI Taxonomy" id="1513793"/>
    <lineage>
        <taxon>Bacteria</taxon>
        <taxon>Pseudomonadati</taxon>
        <taxon>Bdellovibrionota</taxon>
        <taxon>Oligoflexia</taxon>
        <taxon>Oligoflexales</taxon>
        <taxon>Pseudobacteriovoracaceae</taxon>
        <taxon>Pseudobacteriovorax</taxon>
    </lineage>
</organism>
<dbReference type="Pfam" id="PF05045">
    <property type="entry name" value="RgpF"/>
    <property type="match status" value="1"/>
</dbReference>
<evidence type="ECO:0000313" key="2">
    <source>
        <dbReference type="Proteomes" id="UP000192907"/>
    </source>
</evidence>
<dbReference type="EMBL" id="FWZT01000029">
    <property type="protein sequence ID" value="SMF75255.1"/>
    <property type="molecule type" value="Genomic_DNA"/>
</dbReference>
<reference evidence="2" key="1">
    <citation type="submission" date="2017-04" db="EMBL/GenBank/DDBJ databases">
        <authorList>
            <person name="Varghese N."/>
            <person name="Submissions S."/>
        </authorList>
    </citation>
    <scope>NUCLEOTIDE SEQUENCE [LARGE SCALE GENOMIC DNA]</scope>
    <source>
        <strain evidence="2">RKEM611</strain>
    </source>
</reference>
<proteinExistence type="predicted"/>
<sequence length="314" mass="36731">MMEKIGRFLERQTAKLAIVNQYSIKRSINFSVDGNIANTGERNFALFAHWDPHGLIDNYVIHHLKFLCEIGVAPILISTSDKLSPYEIDRAKKYTHKIISRKNTGLDFASWKQALISCPEALERNHLFFLNDSVYGPFRDISNTYNFLLKQTSGLWGMNDSFEKNCRHIQSFFLCFTPQIVMHPYFRKFIDQIGILDDKEEIIVRYEVGLSGRTARHSISLNPLFPFIHIAEHCKMMGDKFQYQDWVQRGPFNSTIFAWDLLLKDFDYPFLKTEVLKKNRFNSQSVKYWRDFIPNEGKSLIPIIENHISRVTTS</sequence>
<keyword evidence="2" id="KW-1185">Reference proteome</keyword>
<accession>A0A1Y6CU66</accession>
<dbReference type="RefSeq" id="WP_132324852.1">
    <property type="nucleotide sequence ID" value="NZ_FWZT01000029.1"/>
</dbReference>
<gene>
    <name evidence="1" type="ORF">SAMN06296036_1295</name>
</gene>
<dbReference type="Proteomes" id="UP000192907">
    <property type="component" value="Unassembled WGS sequence"/>
</dbReference>